<proteinExistence type="predicted"/>
<feature type="signal peptide" evidence="3">
    <location>
        <begin position="1"/>
        <end position="21"/>
    </location>
</feature>
<evidence type="ECO:0000313" key="5">
    <source>
        <dbReference type="Proteomes" id="UP001499854"/>
    </source>
</evidence>
<feature type="transmembrane region" description="Helical" evidence="2">
    <location>
        <begin position="336"/>
        <end position="364"/>
    </location>
</feature>
<evidence type="ECO:0000313" key="4">
    <source>
        <dbReference type="EMBL" id="GAA1987570.1"/>
    </source>
</evidence>
<protein>
    <recommendedName>
        <fullName evidence="6">Gram-positive cocci surface proteins LPxTG domain-containing protein</fullName>
    </recommendedName>
</protein>
<accession>A0ABP5DZP2</accession>
<evidence type="ECO:0000256" key="1">
    <source>
        <dbReference type="SAM" id="MobiDB-lite"/>
    </source>
</evidence>
<dbReference type="EMBL" id="BAAAQM010000039">
    <property type="protein sequence ID" value="GAA1987570.1"/>
    <property type="molecule type" value="Genomic_DNA"/>
</dbReference>
<evidence type="ECO:0000256" key="3">
    <source>
        <dbReference type="SAM" id="SignalP"/>
    </source>
</evidence>
<name>A0ABP5DZP2_9ACTN</name>
<keyword evidence="5" id="KW-1185">Reference proteome</keyword>
<keyword evidence="3" id="KW-0732">Signal</keyword>
<organism evidence="4 5">
    <name type="scientific">Catenulispora subtropica</name>
    <dbReference type="NCBI Taxonomy" id="450798"/>
    <lineage>
        <taxon>Bacteria</taxon>
        <taxon>Bacillati</taxon>
        <taxon>Actinomycetota</taxon>
        <taxon>Actinomycetes</taxon>
        <taxon>Catenulisporales</taxon>
        <taxon>Catenulisporaceae</taxon>
        <taxon>Catenulispora</taxon>
    </lineage>
</organism>
<dbReference type="Proteomes" id="UP001499854">
    <property type="component" value="Unassembled WGS sequence"/>
</dbReference>
<keyword evidence="2" id="KW-1133">Transmembrane helix</keyword>
<feature type="region of interest" description="Disordered" evidence="1">
    <location>
        <begin position="143"/>
        <end position="179"/>
    </location>
</feature>
<evidence type="ECO:0008006" key="6">
    <source>
        <dbReference type="Google" id="ProtNLM"/>
    </source>
</evidence>
<reference evidence="5" key="1">
    <citation type="journal article" date="2019" name="Int. J. Syst. Evol. Microbiol.">
        <title>The Global Catalogue of Microorganisms (GCM) 10K type strain sequencing project: providing services to taxonomists for standard genome sequencing and annotation.</title>
        <authorList>
            <consortium name="The Broad Institute Genomics Platform"/>
            <consortium name="The Broad Institute Genome Sequencing Center for Infectious Disease"/>
            <person name="Wu L."/>
            <person name="Ma J."/>
        </authorList>
    </citation>
    <scope>NUCLEOTIDE SEQUENCE [LARGE SCALE GENOMIC DNA]</scope>
    <source>
        <strain evidence="5">JCM 16013</strain>
    </source>
</reference>
<gene>
    <name evidence="4" type="ORF">GCM10009838_57900</name>
</gene>
<dbReference type="RefSeq" id="WP_344660302.1">
    <property type="nucleotide sequence ID" value="NZ_BAAAQM010000039.1"/>
</dbReference>
<feature type="chain" id="PRO_5046022192" description="Gram-positive cocci surface proteins LPxTG domain-containing protein" evidence="3">
    <location>
        <begin position="22"/>
        <end position="370"/>
    </location>
</feature>
<sequence length="370" mass="36014">MRSLRFVAALGLGLTPLLGSAAAGTVPAFAGGGAGMTLTATMEGQDQRLPAGTRHVVTITLADTPGEADLRDVWIGLDDLDPHPLPVTCPAGENGHLALEPGQSVRCTATVTAEVGYRTLLAEARARVPGGGDLARSVPLHYTGFLPPPPPPPSATHTVLKAPTTSEPAAGRPHPPSVDPPAVVVVPADPPSNSQSADPPAHGACGSSAAEECCADGKASVCCTGGKAGVGAASGCCTGGKAGVGAASGCCAGSTGSQCCTDGKASQCCANGKASQCCTADRTSGCCADSKASVCCPDGKAGAEAASGCCDPHSHGSGCSKPAEASAGTPRSHGALAFTGLSATMFGTAAAIGLALIAGGALLVRRVSRR</sequence>
<evidence type="ECO:0000256" key="2">
    <source>
        <dbReference type="SAM" id="Phobius"/>
    </source>
</evidence>
<keyword evidence="2" id="KW-0812">Transmembrane</keyword>
<comment type="caution">
    <text evidence="4">The sequence shown here is derived from an EMBL/GenBank/DDBJ whole genome shotgun (WGS) entry which is preliminary data.</text>
</comment>
<keyword evidence="2" id="KW-0472">Membrane</keyword>